<comment type="caution">
    <text evidence="1">The sequence shown here is derived from an EMBL/GenBank/DDBJ whole genome shotgun (WGS) entry which is preliminary data.</text>
</comment>
<protein>
    <recommendedName>
        <fullName evidence="3">Polyketide cyclase/dehydrase/lipid transport protein</fullName>
    </recommendedName>
</protein>
<name>A0A4R6YBU8_9BURK</name>
<reference evidence="1 2" key="1">
    <citation type="submission" date="2019-03" db="EMBL/GenBank/DDBJ databases">
        <title>Genomic Encyclopedia of Type Strains, Phase IV (KMG-IV): sequencing the most valuable type-strain genomes for metagenomic binning, comparative biology and taxonomic classification.</title>
        <authorList>
            <person name="Goeker M."/>
        </authorList>
    </citation>
    <scope>NUCLEOTIDE SEQUENCE [LARGE SCALE GENOMIC DNA]</scope>
    <source>
        <strain evidence="1 2">DSM 102852</strain>
    </source>
</reference>
<organism evidence="1 2">
    <name type="scientific">Hydromonas duriensis</name>
    <dbReference type="NCBI Taxonomy" id="1527608"/>
    <lineage>
        <taxon>Bacteria</taxon>
        <taxon>Pseudomonadati</taxon>
        <taxon>Pseudomonadota</taxon>
        <taxon>Betaproteobacteria</taxon>
        <taxon>Burkholderiales</taxon>
        <taxon>Burkholderiaceae</taxon>
        <taxon>Hydromonas</taxon>
    </lineage>
</organism>
<sequence length="139" mass="15542">MSAWSKSYSHDIEAESSVVWSVLIDTATWKDWNAGVKSIQIEGDFIAGTHFAMELPDGDIIHSKLVSVVAQQRFTDESKLGETIIQVEHRIEPIAENKTRVIYAIDVRGPESQVIGEAVSEDFPSVMENLGKYIAHKRN</sequence>
<dbReference type="Proteomes" id="UP000294480">
    <property type="component" value="Unassembled WGS sequence"/>
</dbReference>
<dbReference type="Pfam" id="PF10604">
    <property type="entry name" value="Polyketide_cyc2"/>
    <property type="match status" value="1"/>
</dbReference>
<gene>
    <name evidence="1" type="ORF">DFR44_101124</name>
</gene>
<accession>A0A4R6YBU8</accession>
<dbReference type="InterPro" id="IPR019587">
    <property type="entry name" value="Polyketide_cyclase/dehydratase"/>
</dbReference>
<dbReference type="EMBL" id="SNZE01000001">
    <property type="protein sequence ID" value="TDR33074.1"/>
    <property type="molecule type" value="Genomic_DNA"/>
</dbReference>
<keyword evidence="2" id="KW-1185">Reference proteome</keyword>
<proteinExistence type="predicted"/>
<dbReference type="SUPFAM" id="SSF55961">
    <property type="entry name" value="Bet v1-like"/>
    <property type="match status" value="1"/>
</dbReference>
<dbReference type="InterPro" id="IPR023393">
    <property type="entry name" value="START-like_dom_sf"/>
</dbReference>
<evidence type="ECO:0000313" key="2">
    <source>
        <dbReference type="Proteomes" id="UP000294480"/>
    </source>
</evidence>
<evidence type="ECO:0008006" key="3">
    <source>
        <dbReference type="Google" id="ProtNLM"/>
    </source>
</evidence>
<dbReference type="AlphaFoldDB" id="A0A4R6YBU8"/>
<evidence type="ECO:0000313" key="1">
    <source>
        <dbReference type="EMBL" id="TDR33074.1"/>
    </source>
</evidence>
<dbReference type="Gene3D" id="3.30.530.20">
    <property type="match status" value="1"/>
</dbReference>